<dbReference type="FunFam" id="3.40.50.720:FF:000213">
    <property type="entry name" value="Putative 2-hydroxyacid dehydrogenase"/>
    <property type="match status" value="1"/>
</dbReference>
<sequence>MPISLLLHVDIPAALRPAFEQAGFRLCPALRENEHSPILPADGAFDPSSINAVLTIGSIGLSEAHMAALPNLRLICCQGVGYEKVDLDAARARGIMVANGAGTNDTAVADHALALLAAMVRDIPGLDRAVRRGEWQQARQTRPQLTGRRVGILGLGNIGLKIAKRCAQGFDMEVAYHNRQPRADSELRYCDTVDALAHWADFLVVCTPGGAGTRHLVNARTLEALGADGFLINVSRGSVVDTGALIDCLRRRAIAGAALDVVEGEPEVPAALTALDNIILTPHVAARSPEALEAMFARVLDSLTCYFSGRPVPAPVPGMASSTAA</sequence>
<organism evidence="7 8">
    <name type="scientific">Acerihabitans arboris</name>
    <dbReference type="NCBI Taxonomy" id="2691583"/>
    <lineage>
        <taxon>Bacteria</taxon>
        <taxon>Pseudomonadati</taxon>
        <taxon>Pseudomonadota</taxon>
        <taxon>Gammaproteobacteria</taxon>
        <taxon>Enterobacterales</taxon>
        <taxon>Pectobacteriaceae</taxon>
        <taxon>Acerihabitans</taxon>
    </lineage>
</organism>
<dbReference type="Proteomes" id="UP000461443">
    <property type="component" value="Unassembled WGS sequence"/>
</dbReference>
<comment type="caution">
    <text evidence="7">The sequence shown here is derived from an EMBL/GenBank/DDBJ whole genome shotgun (WGS) entry which is preliminary data.</text>
</comment>
<dbReference type="Pfam" id="PF00389">
    <property type="entry name" value="2-Hacid_dh"/>
    <property type="match status" value="1"/>
</dbReference>
<gene>
    <name evidence="7" type="ORF">GRH90_03765</name>
</gene>
<dbReference type="AlphaFoldDB" id="A0A845SDA5"/>
<dbReference type="InterPro" id="IPR006139">
    <property type="entry name" value="D-isomer_2_OHA_DH_cat_dom"/>
</dbReference>
<reference evidence="7 8" key="1">
    <citation type="submission" date="2019-12" db="EMBL/GenBank/DDBJ databases">
        <authorList>
            <person name="Lee S.D."/>
        </authorList>
    </citation>
    <scope>NUCLEOTIDE SEQUENCE [LARGE SCALE GENOMIC DNA]</scope>
    <source>
        <strain evidence="7 8">SAP-6</strain>
    </source>
</reference>
<dbReference type="Pfam" id="PF02826">
    <property type="entry name" value="2-Hacid_dh_C"/>
    <property type="match status" value="1"/>
</dbReference>
<feature type="domain" description="D-isomer specific 2-hydroxyacid dehydrogenase NAD-binding" evidence="6">
    <location>
        <begin position="113"/>
        <end position="285"/>
    </location>
</feature>
<dbReference type="SUPFAM" id="SSF52283">
    <property type="entry name" value="Formate/glycerate dehydrogenase catalytic domain-like"/>
    <property type="match status" value="1"/>
</dbReference>
<name>A0A845SDA5_9GAMM</name>
<dbReference type="SUPFAM" id="SSF51735">
    <property type="entry name" value="NAD(P)-binding Rossmann-fold domains"/>
    <property type="match status" value="1"/>
</dbReference>
<dbReference type="RefSeq" id="WP_162364551.1">
    <property type="nucleotide sequence ID" value="NZ_WUBS01000002.1"/>
</dbReference>
<evidence type="ECO:0000256" key="1">
    <source>
        <dbReference type="ARBA" id="ARBA00022857"/>
    </source>
</evidence>
<evidence type="ECO:0000259" key="6">
    <source>
        <dbReference type="Pfam" id="PF02826"/>
    </source>
</evidence>
<keyword evidence="8" id="KW-1185">Reference proteome</keyword>
<evidence type="ECO:0000313" key="7">
    <source>
        <dbReference type="EMBL" id="NDL61879.1"/>
    </source>
</evidence>
<dbReference type="GO" id="GO:0051287">
    <property type="term" value="F:NAD binding"/>
    <property type="evidence" value="ECO:0007669"/>
    <property type="project" value="InterPro"/>
</dbReference>
<protein>
    <submittedName>
        <fullName evidence="7">2-hydroxyacid dehydrogenase</fullName>
    </submittedName>
</protein>
<proteinExistence type="inferred from homology"/>
<dbReference type="InterPro" id="IPR036291">
    <property type="entry name" value="NAD(P)-bd_dom_sf"/>
</dbReference>
<evidence type="ECO:0000313" key="8">
    <source>
        <dbReference type="Proteomes" id="UP000461443"/>
    </source>
</evidence>
<evidence type="ECO:0000259" key="5">
    <source>
        <dbReference type="Pfam" id="PF00389"/>
    </source>
</evidence>
<evidence type="ECO:0000256" key="4">
    <source>
        <dbReference type="RuleBase" id="RU003719"/>
    </source>
</evidence>
<reference evidence="7 8" key="2">
    <citation type="submission" date="2020-02" db="EMBL/GenBank/DDBJ databases">
        <title>The new genus of Enterobacteriales.</title>
        <authorList>
            <person name="Kim I.S."/>
        </authorList>
    </citation>
    <scope>NUCLEOTIDE SEQUENCE [LARGE SCALE GENOMIC DNA]</scope>
    <source>
        <strain evidence="7 8">SAP-6</strain>
    </source>
</reference>
<dbReference type="Gene3D" id="3.40.50.720">
    <property type="entry name" value="NAD(P)-binding Rossmann-like Domain"/>
    <property type="match status" value="2"/>
</dbReference>
<comment type="similarity">
    <text evidence="4">Belongs to the D-isomer specific 2-hydroxyacid dehydrogenase family.</text>
</comment>
<accession>A0A845SDA5</accession>
<feature type="domain" description="D-isomer specific 2-hydroxyacid dehydrogenase catalytic" evidence="5">
    <location>
        <begin position="50"/>
        <end position="316"/>
    </location>
</feature>
<dbReference type="PANTHER" id="PTHR10996:SF178">
    <property type="entry name" value="2-HYDROXYACID DEHYDROGENASE YGL185C-RELATED"/>
    <property type="match status" value="1"/>
</dbReference>
<keyword evidence="3" id="KW-0520">NAD</keyword>
<dbReference type="GO" id="GO:0005829">
    <property type="term" value="C:cytosol"/>
    <property type="evidence" value="ECO:0007669"/>
    <property type="project" value="TreeGrafter"/>
</dbReference>
<dbReference type="InterPro" id="IPR006140">
    <property type="entry name" value="D-isomer_DH_NAD-bd"/>
</dbReference>
<keyword evidence="1" id="KW-0521">NADP</keyword>
<dbReference type="CDD" id="cd12156">
    <property type="entry name" value="HPPR"/>
    <property type="match status" value="1"/>
</dbReference>
<dbReference type="GO" id="GO:0016618">
    <property type="term" value="F:hydroxypyruvate reductase [NAD(P)H] activity"/>
    <property type="evidence" value="ECO:0007669"/>
    <property type="project" value="TreeGrafter"/>
</dbReference>
<dbReference type="EMBL" id="WUBS01000002">
    <property type="protein sequence ID" value="NDL61879.1"/>
    <property type="molecule type" value="Genomic_DNA"/>
</dbReference>
<keyword evidence="2 4" id="KW-0560">Oxidoreductase</keyword>
<evidence type="ECO:0000256" key="3">
    <source>
        <dbReference type="ARBA" id="ARBA00023027"/>
    </source>
</evidence>
<dbReference type="InterPro" id="IPR050223">
    <property type="entry name" value="D-isomer_2-hydroxyacid_DH"/>
</dbReference>
<dbReference type="PANTHER" id="PTHR10996">
    <property type="entry name" value="2-HYDROXYACID DEHYDROGENASE-RELATED"/>
    <property type="match status" value="1"/>
</dbReference>
<evidence type="ECO:0000256" key="2">
    <source>
        <dbReference type="ARBA" id="ARBA00023002"/>
    </source>
</evidence>
<dbReference type="GO" id="GO:0030267">
    <property type="term" value="F:glyoxylate reductase (NADPH) activity"/>
    <property type="evidence" value="ECO:0007669"/>
    <property type="project" value="TreeGrafter"/>
</dbReference>